<reference evidence="2" key="1">
    <citation type="submission" date="2022-11" db="UniProtKB">
        <authorList>
            <consortium name="WormBaseParasite"/>
        </authorList>
    </citation>
    <scope>IDENTIFICATION</scope>
</reference>
<name>A0AC34GPS7_9BILA</name>
<evidence type="ECO:0000313" key="2">
    <source>
        <dbReference type="WBParaSite" id="ES5_v2.g6317.t1"/>
    </source>
</evidence>
<dbReference type="Proteomes" id="UP000887579">
    <property type="component" value="Unplaced"/>
</dbReference>
<proteinExistence type="predicted"/>
<accession>A0AC34GPS7</accession>
<protein>
    <submittedName>
        <fullName evidence="2">Non-specific serine/threonine protein kinase</fullName>
    </submittedName>
</protein>
<evidence type="ECO:0000313" key="1">
    <source>
        <dbReference type="Proteomes" id="UP000887579"/>
    </source>
</evidence>
<sequence length="1999" mass="217056">MSNEQQPSSSSHSANLPPPSTSSSPITPSNFSINGDGLPLRHDSVASGSTDSAPGTPKSPGSISNGNYKRRIRKVKETASDVNTSSPHSWLPIEEKSRLEAVQRDWRSSRPKWRSGERNTASESEIRPASYGVPKSLFDRNRKPTGGFSSSLSPQPAATPDSPKSPLVMPLSPKEKGKDDQKVTPSSEIPDIKEPLEKIAEESSETGNDTATVSPQIAIIDETLKPFFGPIQGENIGQALNDALIQTNNIVVNEKHDIHEDAATTLMPATHVSNALNETGSTIPWKKVISERADGYQDQDDDDEVEEVPIDRSPDDRFLKFDEELGRGSFKTVYRGLDTETGVAVAWCELQDNKLSKADRTRFREEAEMLKGLQHPNIVRFYDYWEKPDTSGKRKYIVLVTELMTSGTLKMYLKRFKRINIKVLKSWCRQILKGLSFLHSRQPPVIHRDLKCDNIFITGTTGSVKIGDLGLATLKNKSHAKSVIGTPEFMAPEMYDEQYDESVDIYAFGMCLLEMVTSEYPYSECQSPAQIFKKVTQGVKPACFERIPKVYPEIRDIIDKCIRVRKEERHTAKQLLQDDFFLPEEQYGVRVEITNREQDVAGTHSEINMMLRVSDEKKRTQYKFKENEGLQFAFDVDVDKAEDVVHQMIVQGHIPDCDINVITKLIRDKIEAFKKDREYRHAEMKRLQKEEEEKAEEAQVKELLKAKREAAAQAKADADAHPPPVTILTQPTEAVPAAQPSNADSQITNQVPVHPAVAAAAKRSKKKIILEVLQVVHSDENKQPLISCRLDTAHKTVTFQFAPDSDKSLIIAEKLVDQDCISQQHVVPVIEQLDRVIEAVKENPQKGIGLKITSYIDQTTGSIETVVRQMSQDLPHAPSPVQSQPPSNALSDDASNAIISNNSDVMSTSSSTTTPKPSRFTVTPANIIGDLSASSTLPLPATSEYSDMEHRKLSAAPALNYSSSTASNDSTKVIDKPAPTQPVKVSRFQVQAVPNPPAASSSNPPSTTTATITKPSQVGQPVPISGPTPAAAAPIPASTVTPAPSQSQPPPTSTQTTEKKISTASATIGVPSNQSTLSATSAHILRNSALAGSGTTAAEFASTLEQLDSELRKVSGVQADVTAVISGAPHLIHALNQTFNQAVNPPPPTAAAVPPQTSTTAAATTYPPHLAPTALPEGHANLEELKSKLSLISNKHPDEILAQSQQGLIQAQQLLAQLPNVLSAQQQLPAPQQQQSIQSTSANQQQSAQRQSAVLSRAGSVVPPSHFDEVDAMQYSIQPGNANPGSTVTSAGLISNVQLESLNDLASALSKVINADISPQSGIQYETQPNAVRFHNQTVSNSHEDIVHHEGIQLLNTEATVTVSNSITPDSAVVSSMVTSTSAEISSDSSTSSVPGSRPSILPEENSDLNEENNSILPEENTVVEEVKRSTTPTSTATNNGPVKKKNSTAITDLQELDNALHNALGRSVSTAVAPTRSQIAAFVAAASATATATTTSTTTINSTTTHAAASIDQNHQAKQQPVVVQTTTVTHETNVETSAAVAAATALVSAVENPPQSSSPTRLSSPTTPLQRSTSEATFGVGSIPSGDQNMNNNPSAAVSHTALSYYQTHETNSVVDTVNAVQQQISKQQQHQQFSHVSLSTSGQSRWQGSPTHTNGPIPAPLPLQEHYPPTNLGSQTHLCCIQNTCNSMQHSQQVSHGQVVPPHSCSYLPYNNGQSCSAACLNEFLTQTQVALEDEYDLEDDDLIQRLFNKHKAEIDFLLDRQRNELLNLRQQMRLRKRNQVMYGYHHGGGGTYHHQPIPYSYRSYPAGGQTQQPFPPPYQQMSRYPLPQGQQLQQQQQQHNFTNSASVHELSTLGVIKPQIIKADALSQTDSAPLLNGAHPESQILNGTYNTYSALTQQPIMMKTTDQINAPTTSRGRQSSPSVLQETLQAPPLTTTSSGGSDDIQSNSKRQHTIGSQTSSPGTMGIAREKIRNLFSRGHSCQKSTKSHKQKADDK</sequence>
<organism evidence="1 2">
    <name type="scientific">Panagrolaimus sp. ES5</name>
    <dbReference type="NCBI Taxonomy" id="591445"/>
    <lineage>
        <taxon>Eukaryota</taxon>
        <taxon>Metazoa</taxon>
        <taxon>Ecdysozoa</taxon>
        <taxon>Nematoda</taxon>
        <taxon>Chromadorea</taxon>
        <taxon>Rhabditida</taxon>
        <taxon>Tylenchina</taxon>
        <taxon>Panagrolaimomorpha</taxon>
        <taxon>Panagrolaimoidea</taxon>
        <taxon>Panagrolaimidae</taxon>
        <taxon>Panagrolaimus</taxon>
    </lineage>
</organism>
<dbReference type="WBParaSite" id="ES5_v2.g6317.t1">
    <property type="protein sequence ID" value="ES5_v2.g6317.t1"/>
    <property type="gene ID" value="ES5_v2.g6317"/>
</dbReference>